<dbReference type="Pfam" id="PF02891">
    <property type="entry name" value="zf-MIZ"/>
    <property type="match status" value="1"/>
</dbReference>
<comment type="similarity">
    <text evidence="2">Belongs to the PIAS family.</text>
</comment>
<dbReference type="PANTHER" id="PTHR10782:SF4">
    <property type="entry name" value="TONALLI, ISOFORM E"/>
    <property type="match status" value="1"/>
</dbReference>
<dbReference type="CDD" id="cd16792">
    <property type="entry name" value="SP-RING_Siz-like"/>
    <property type="match status" value="1"/>
</dbReference>
<feature type="compositionally biased region" description="Polar residues" evidence="9">
    <location>
        <begin position="239"/>
        <end position="252"/>
    </location>
</feature>
<keyword evidence="4" id="KW-0479">Metal-binding</keyword>
<evidence type="ECO:0000256" key="8">
    <source>
        <dbReference type="PROSITE-ProRule" id="PRU00452"/>
    </source>
</evidence>
<dbReference type="Gene3D" id="2.60.120.780">
    <property type="entry name" value="PINIT domain"/>
    <property type="match status" value="1"/>
</dbReference>
<dbReference type="GO" id="GO:0061665">
    <property type="term" value="F:SUMO ligase activity"/>
    <property type="evidence" value="ECO:0007669"/>
    <property type="project" value="TreeGrafter"/>
</dbReference>
<evidence type="ECO:0000256" key="9">
    <source>
        <dbReference type="SAM" id="MobiDB-lite"/>
    </source>
</evidence>
<keyword evidence="6" id="KW-0833">Ubl conjugation pathway</keyword>
<feature type="domain" description="PINIT" evidence="11">
    <location>
        <begin position="1"/>
        <end position="84"/>
    </location>
</feature>
<feature type="region of interest" description="Disordered" evidence="9">
    <location>
        <begin position="239"/>
        <end position="319"/>
    </location>
</feature>
<feature type="compositionally biased region" description="Low complexity" evidence="9">
    <location>
        <begin position="262"/>
        <end position="273"/>
    </location>
</feature>
<evidence type="ECO:0000256" key="1">
    <source>
        <dbReference type="ARBA" id="ARBA00004718"/>
    </source>
</evidence>
<organism evidence="12 13">
    <name type="scientific">Cryphonectria parasitica (strain ATCC 38755 / EP155)</name>
    <dbReference type="NCBI Taxonomy" id="660469"/>
    <lineage>
        <taxon>Eukaryota</taxon>
        <taxon>Fungi</taxon>
        <taxon>Dikarya</taxon>
        <taxon>Ascomycota</taxon>
        <taxon>Pezizomycotina</taxon>
        <taxon>Sordariomycetes</taxon>
        <taxon>Sordariomycetidae</taxon>
        <taxon>Diaporthales</taxon>
        <taxon>Cryphonectriaceae</taxon>
        <taxon>Cryphonectria-Endothia species complex</taxon>
        <taxon>Cryphonectria</taxon>
    </lineage>
</organism>
<dbReference type="GO" id="GO:0016925">
    <property type="term" value="P:protein sumoylation"/>
    <property type="evidence" value="ECO:0007669"/>
    <property type="project" value="TreeGrafter"/>
</dbReference>
<dbReference type="RefSeq" id="XP_040781406.1">
    <property type="nucleotide sequence ID" value="XM_040922920.1"/>
</dbReference>
<dbReference type="GeneID" id="63840049"/>
<comment type="pathway">
    <text evidence="1">Protein modification; protein sumoylation.</text>
</comment>
<dbReference type="Proteomes" id="UP000803844">
    <property type="component" value="Unassembled WGS sequence"/>
</dbReference>
<keyword evidence="13" id="KW-1185">Reference proteome</keyword>
<evidence type="ECO:0000256" key="5">
    <source>
        <dbReference type="ARBA" id="ARBA00022771"/>
    </source>
</evidence>
<evidence type="ECO:0000259" key="10">
    <source>
        <dbReference type="PROSITE" id="PS51044"/>
    </source>
</evidence>
<dbReference type="InterPro" id="IPR038654">
    <property type="entry name" value="PINIT_sf"/>
</dbReference>
<evidence type="ECO:0000256" key="2">
    <source>
        <dbReference type="ARBA" id="ARBA00005383"/>
    </source>
</evidence>
<evidence type="ECO:0008006" key="14">
    <source>
        <dbReference type="Google" id="ProtNLM"/>
    </source>
</evidence>
<dbReference type="InterPro" id="IPR013083">
    <property type="entry name" value="Znf_RING/FYVE/PHD"/>
</dbReference>
<dbReference type="GO" id="GO:0008270">
    <property type="term" value="F:zinc ion binding"/>
    <property type="evidence" value="ECO:0007669"/>
    <property type="project" value="UniProtKB-KW"/>
</dbReference>
<reference evidence="12" key="1">
    <citation type="journal article" date="2020" name="Phytopathology">
        <title>Genome sequence of the chestnut blight fungus Cryphonectria parasitica EP155: A fundamental resource for an archetypical invasive plant pathogen.</title>
        <authorList>
            <person name="Crouch J.A."/>
            <person name="Dawe A."/>
            <person name="Aerts A."/>
            <person name="Barry K."/>
            <person name="Churchill A.C.L."/>
            <person name="Grimwood J."/>
            <person name="Hillman B."/>
            <person name="Milgroom M.G."/>
            <person name="Pangilinan J."/>
            <person name="Smith M."/>
            <person name="Salamov A."/>
            <person name="Schmutz J."/>
            <person name="Yadav J."/>
            <person name="Grigoriev I.V."/>
            <person name="Nuss D."/>
        </authorList>
    </citation>
    <scope>NUCLEOTIDE SEQUENCE</scope>
    <source>
        <strain evidence="12">EP155</strain>
    </source>
</reference>
<evidence type="ECO:0000256" key="7">
    <source>
        <dbReference type="ARBA" id="ARBA00022833"/>
    </source>
</evidence>
<feature type="domain" description="SP-RING-type" evidence="10">
    <location>
        <begin position="112"/>
        <end position="197"/>
    </location>
</feature>
<evidence type="ECO:0000256" key="6">
    <source>
        <dbReference type="ARBA" id="ARBA00022786"/>
    </source>
</evidence>
<dbReference type="EMBL" id="MU032344">
    <property type="protein sequence ID" value="KAF3770445.1"/>
    <property type="molecule type" value="Genomic_DNA"/>
</dbReference>
<evidence type="ECO:0000313" key="13">
    <source>
        <dbReference type="Proteomes" id="UP000803844"/>
    </source>
</evidence>
<evidence type="ECO:0000256" key="3">
    <source>
        <dbReference type="ARBA" id="ARBA00022679"/>
    </source>
</evidence>
<dbReference type="GO" id="GO:0000785">
    <property type="term" value="C:chromatin"/>
    <property type="evidence" value="ECO:0007669"/>
    <property type="project" value="TreeGrafter"/>
</dbReference>
<gene>
    <name evidence="12" type="ORF">M406DRAFT_354454</name>
</gene>
<dbReference type="Gene3D" id="3.30.40.10">
    <property type="entry name" value="Zinc/RING finger domain, C3HC4 (zinc finger)"/>
    <property type="match status" value="1"/>
</dbReference>
<proteinExistence type="inferred from homology"/>
<keyword evidence="5 8" id="KW-0863">Zinc-finger</keyword>
<evidence type="ECO:0000256" key="4">
    <source>
        <dbReference type="ARBA" id="ARBA00022723"/>
    </source>
</evidence>
<evidence type="ECO:0000313" key="12">
    <source>
        <dbReference type="EMBL" id="KAF3770445.1"/>
    </source>
</evidence>
<dbReference type="InterPro" id="IPR031141">
    <property type="entry name" value="SIZ1/2_SP-RING"/>
</dbReference>
<keyword evidence="3" id="KW-0808">Transferase</keyword>
<sequence>MVFCAASNFGTQDIAFPHQSELKVNGDDVKANLRGLKNKPGSTRPVDITDLLRLKIPTYHNTVEFTYALTQKRFYLSIHVCKSIHVDNLVQTISSRKISKGSVIKELTKKAHDAEIELSSQVLSLKCPLSYMRLNTPIRATTCTHVQCFDATSYLQLQQQGPQWVCPVCSKSAPFERLAIDEYVRDILNNTPTSVEQIDIEPSGRWKMHKPTEALANPEPQYDAFELDDDDLVVSEINQSRDYSTNSPNTVGPATGVLTPASGFSKEGSSSISRPGGTKRAHEVIDLTLSDEDDEESSQPPSKRIQLLRSFPSGPSAFL</sequence>
<dbReference type="AlphaFoldDB" id="A0A9P4YD33"/>
<accession>A0A9P4YD33</accession>
<dbReference type="PROSITE" id="PS51466">
    <property type="entry name" value="PINIT"/>
    <property type="match status" value="1"/>
</dbReference>
<keyword evidence="7" id="KW-0862">Zinc</keyword>
<dbReference type="OrthoDB" id="28127at2759"/>
<dbReference type="InterPro" id="IPR004181">
    <property type="entry name" value="Znf_MIZ"/>
</dbReference>
<dbReference type="PROSITE" id="PS51044">
    <property type="entry name" value="ZF_SP_RING"/>
    <property type="match status" value="1"/>
</dbReference>
<dbReference type="Pfam" id="PF14324">
    <property type="entry name" value="PINIT"/>
    <property type="match status" value="1"/>
</dbReference>
<protein>
    <recommendedName>
        <fullName evidence="14">SP-RING-type domain-containing protein</fullName>
    </recommendedName>
</protein>
<dbReference type="PANTHER" id="PTHR10782">
    <property type="entry name" value="ZINC FINGER MIZ DOMAIN-CONTAINING PROTEIN"/>
    <property type="match status" value="1"/>
</dbReference>
<dbReference type="InterPro" id="IPR023321">
    <property type="entry name" value="PINIT"/>
</dbReference>
<name>A0A9P4YD33_CRYP1</name>
<comment type="caution">
    <text evidence="12">The sequence shown here is derived from an EMBL/GenBank/DDBJ whole genome shotgun (WGS) entry which is preliminary data.</text>
</comment>
<evidence type="ECO:0000259" key="11">
    <source>
        <dbReference type="PROSITE" id="PS51466"/>
    </source>
</evidence>